<accession>A0AA95HE03</accession>
<evidence type="ECO:0000313" key="1">
    <source>
        <dbReference type="EMBL" id="WGZ93101.1"/>
    </source>
</evidence>
<dbReference type="Pfam" id="PF05534">
    <property type="entry name" value="HicB"/>
    <property type="match status" value="1"/>
</dbReference>
<dbReference type="AlphaFoldDB" id="A0AA95HE03"/>
<dbReference type="EMBL" id="CP124756">
    <property type="protein sequence ID" value="WGZ93101.1"/>
    <property type="molecule type" value="Genomic_DNA"/>
</dbReference>
<gene>
    <name evidence="1" type="ORF">QJT81_14915</name>
</gene>
<reference evidence="1" key="2">
    <citation type="submission" date="2023-04" db="EMBL/GenBank/DDBJ databases">
        <authorList>
            <person name="Beletskiy A.V."/>
            <person name="Mardanov A.V."/>
            <person name="Ravin N.V."/>
        </authorList>
    </citation>
    <scope>NUCLEOTIDE SEQUENCE</scope>
    <source>
        <strain evidence="1">GKL-02</strain>
    </source>
</reference>
<dbReference type="InterPro" id="IPR008651">
    <property type="entry name" value="Uncharacterised_HicB"/>
</dbReference>
<dbReference type="InterPro" id="IPR010985">
    <property type="entry name" value="Ribbon_hlx_hlx"/>
</dbReference>
<dbReference type="SUPFAM" id="SSF47598">
    <property type="entry name" value="Ribbon-helix-helix"/>
    <property type="match status" value="1"/>
</dbReference>
<protein>
    <submittedName>
        <fullName evidence="1">Toxin-antitoxin system HicB family antitoxin</fullName>
    </submittedName>
</protein>
<proteinExistence type="predicted"/>
<dbReference type="KEGG" id="tput:QJT81_14915"/>
<organism evidence="1">
    <name type="scientific">Candidatus Thiothrix putei</name>
    <dbReference type="NCBI Taxonomy" id="3080811"/>
    <lineage>
        <taxon>Bacteria</taxon>
        <taxon>Pseudomonadati</taxon>
        <taxon>Pseudomonadota</taxon>
        <taxon>Gammaproteobacteria</taxon>
        <taxon>Thiotrichales</taxon>
        <taxon>Thiotrichaceae</taxon>
        <taxon>Thiothrix</taxon>
    </lineage>
</organism>
<dbReference type="GO" id="GO:0006355">
    <property type="term" value="P:regulation of DNA-templated transcription"/>
    <property type="evidence" value="ECO:0007669"/>
    <property type="project" value="InterPro"/>
</dbReference>
<dbReference type="Proteomes" id="UP001301326">
    <property type="component" value="Chromosome"/>
</dbReference>
<name>A0AA95HE03_9GAMM</name>
<reference evidence="1" key="1">
    <citation type="journal article" date="2023" name="Int. J. Mol. Sci.">
        <title>Metagenomics Revealed a New Genus 'Candidatus Thiocaldithrix dubininis' gen. nov., sp. nov. and a New Species 'Candidatus Thiothrix putei' sp. nov. in the Family Thiotrichaceae, Some Members of Which Have Traits of Both Na+- and H+-Motive Energetics.</title>
        <authorList>
            <person name="Ravin N.V."/>
            <person name="Muntyan M.S."/>
            <person name="Smolyakov D.D."/>
            <person name="Rudenko T.S."/>
            <person name="Beletsky A.V."/>
            <person name="Mardanov A.V."/>
            <person name="Grabovich M.Y."/>
        </authorList>
    </citation>
    <scope>NUCLEOTIDE SEQUENCE</scope>
    <source>
        <strain evidence="1">GKL-02</strain>
    </source>
</reference>
<sequence>MTAITLRLPDDKHQRLSVLAKQRGMSVNQLMNEMTTLLLASFDAETRFRARAERGRGKTERGIELLRKAMGETGS</sequence>